<dbReference type="SUPFAM" id="SSF103473">
    <property type="entry name" value="MFS general substrate transporter"/>
    <property type="match status" value="1"/>
</dbReference>
<reference evidence="3" key="1">
    <citation type="submission" date="2020-07" db="EMBL/GenBank/DDBJ databases">
        <title>The High-quality genome of the commercially important snow crab, Chionoecetes opilio.</title>
        <authorList>
            <person name="Jeong J.-H."/>
            <person name="Ryu S."/>
        </authorList>
    </citation>
    <scope>NUCLEOTIDE SEQUENCE</scope>
    <source>
        <strain evidence="3">MADBK_172401_WGS</strain>
        <tissue evidence="3">Digestive gland</tissue>
    </source>
</reference>
<organism evidence="3 4">
    <name type="scientific">Chionoecetes opilio</name>
    <name type="common">Atlantic snow crab</name>
    <name type="synonym">Cancer opilio</name>
    <dbReference type="NCBI Taxonomy" id="41210"/>
    <lineage>
        <taxon>Eukaryota</taxon>
        <taxon>Metazoa</taxon>
        <taxon>Ecdysozoa</taxon>
        <taxon>Arthropoda</taxon>
        <taxon>Crustacea</taxon>
        <taxon>Multicrustacea</taxon>
        <taxon>Malacostraca</taxon>
        <taxon>Eumalacostraca</taxon>
        <taxon>Eucarida</taxon>
        <taxon>Decapoda</taxon>
        <taxon>Pleocyemata</taxon>
        <taxon>Brachyura</taxon>
        <taxon>Eubrachyura</taxon>
        <taxon>Majoidea</taxon>
        <taxon>Majidae</taxon>
        <taxon>Chionoecetes</taxon>
    </lineage>
</organism>
<keyword evidence="2" id="KW-0812">Transmembrane</keyword>
<dbReference type="InterPro" id="IPR036259">
    <property type="entry name" value="MFS_trans_sf"/>
</dbReference>
<feature type="transmembrane region" description="Helical" evidence="2">
    <location>
        <begin position="100"/>
        <end position="120"/>
    </location>
</feature>
<dbReference type="Proteomes" id="UP000770661">
    <property type="component" value="Unassembled WGS sequence"/>
</dbReference>
<comment type="caution">
    <text evidence="3">The sequence shown here is derived from an EMBL/GenBank/DDBJ whole genome shotgun (WGS) entry which is preliminary data.</text>
</comment>
<dbReference type="OrthoDB" id="6499973at2759"/>
<sequence>MAADRGTETEVEVARGAPECQGPREGKCQDINANKKEWREDDKSCGCSGDEGDAAGGRDRDKTHHHHHQRHHPAGNNHTVRPSKDQEVAKPYRMVPPDGGWGWMVALGTFLIMTLLPMLGPCFGVLFSGYLLAAGSSSTSTAWIFSLMCFLWFISGLFSRPLHAGVRVASRGAEWLGDGVCGHDALCLRAQPRLPLLLLLTSDGWVQGSQACGFGGGIVTCQCFTILPHYFQRLRGLTNAIMMSGHLYGTVCGAALRPLPAQNTYGF</sequence>
<feature type="compositionally biased region" description="Basic residues" evidence="1">
    <location>
        <begin position="63"/>
        <end position="73"/>
    </location>
</feature>
<name>A0A8J4YJD8_CHIOP</name>
<feature type="compositionally biased region" description="Basic and acidic residues" evidence="1">
    <location>
        <begin position="22"/>
        <end position="44"/>
    </location>
</feature>
<evidence type="ECO:0000256" key="2">
    <source>
        <dbReference type="SAM" id="Phobius"/>
    </source>
</evidence>
<keyword evidence="2" id="KW-0472">Membrane</keyword>
<keyword evidence="4" id="KW-1185">Reference proteome</keyword>
<proteinExistence type="predicted"/>
<evidence type="ECO:0000256" key="1">
    <source>
        <dbReference type="SAM" id="MobiDB-lite"/>
    </source>
</evidence>
<keyword evidence="2" id="KW-1133">Transmembrane helix</keyword>
<feature type="transmembrane region" description="Helical" evidence="2">
    <location>
        <begin position="140"/>
        <end position="158"/>
    </location>
</feature>
<feature type="region of interest" description="Disordered" evidence="1">
    <location>
        <begin position="1"/>
        <end position="85"/>
    </location>
</feature>
<evidence type="ECO:0000313" key="3">
    <source>
        <dbReference type="EMBL" id="KAG0728847.1"/>
    </source>
</evidence>
<gene>
    <name evidence="3" type="primary">SLC16A6</name>
    <name evidence="3" type="ORF">GWK47_031625</name>
</gene>
<protein>
    <submittedName>
        <fullName evidence="3">Monocarboxylate transporter 7</fullName>
    </submittedName>
</protein>
<evidence type="ECO:0000313" key="4">
    <source>
        <dbReference type="Proteomes" id="UP000770661"/>
    </source>
</evidence>
<dbReference type="AlphaFoldDB" id="A0A8J4YJD8"/>
<accession>A0A8J4YJD8</accession>
<dbReference type="EMBL" id="JACEEZ010001791">
    <property type="protein sequence ID" value="KAG0728847.1"/>
    <property type="molecule type" value="Genomic_DNA"/>
</dbReference>